<dbReference type="PROSITE" id="PS50231">
    <property type="entry name" value="RICIN_B_LECTIN"/>
    <property type="match status" value="1"/>
</dbReference>
<dbReference type="SMART" id="SM00458">
    <property type="entry name" value="RICIN"/>
    <property type="match status" value="1"/>
</dbReference>
<dbReference type="GO" id="GO:0005975">
    <property type="term" value="P:carbohydrate metabolic process"/>
    <property type="evidence" value="ECO:0007669"/>
    <property type="project" value="InterPro"/>
</dbReference>
<dbReference type="InterPro" id="IPR000772">
    <property type="entry name" value="Ricin_B_lectin"/>
</dbReference>
<dbReference type="Gene3D" id="3.20.20.80">
    <property type="entry name" value="Glycosidases"/>
    <property type="match status" value="1"/>
</dbReference>
<dbReference type="EMBL" id="JAMXQV010000007">
    <property type="protein sequence ID" value="MCR6484145.1"/>
    <property type="molecule type" value="Genomic_DNA"/>
</dbReference>
<comment type="caution">
    <text evidence="4">The sequence shown here is derived from an EMBL/GenBank/DDBJ whole genome shotgun (WGS) entry which is preliminary data.</text>
</comment>
<dbReference type="Proteomes" id="UP001144096">
    <property type="component" value="Unassembled WGS sequence"/>
</dbReference>
<name>A0A9X2NC38_9PSEU</name>
<dbReference type="PANTHER" id="PTHR42976">
    <property type="entry name" value="BIFUNCTIONAL CHITINASE/LYSOZYME-RELATED"/>
    <property type="match status" value="1"/>
</dbReference>
<evidence type="ECO:0000259" key="3">
    <source>
        <dbReference type="PROSITE" id="PS51910"/>
    </source>
</evidence>
<organism evidence="4 5">
    <name type="scientific">Amycolatopsis iheyensis</name>
    <dbReference type="NCBI Taxonomy" id="2945988"/>
    <lineage>
        <taxon>Bacteria</taxon>
        <taxon>Bacillati</taxon>
        <taxon>Actinomycetota</taxon>
        <taxon>Actinomycetes</taxon>
        <taxon>Pseudonocardiales</taxon>
        <taxon>Pseudonocardiaceae</taxon>
        <taxon>Amycolatopsis</taxon>
    </lineage>
</organism>
<accession>A0A9X2NC38</accession>
<evidence type="ECO:0000313" key="4">
    <source>
        <dbReference type="EMBL" id="MCR6484145.1"/>
    </source>
</evidence>
<feature type="domain" description="GH18" evidence="3">
    <location>
        <begin position="186"/>
        <end position="473"/>
    </location>
</feature>
<evidence type="ECO:0000313" key="5">
    <source>
        <dbReference type="Proteomes" id="UP001144096"/>
    </source>
</evidence>
<feature type="signal peptide" evidence="2">
    <location>
        <begin position="1"/>
        <end position="45"/>
    </location>
</feature>
<protein>
    <submittedName>
        <fullName evidence="4">Ricin-type beta-trefoil lectin domain protein</fullName>
    </submittedName>
</protein>
<keyword evidence="5" id="KW-1185">Reference proteome</keyword>
<dbReference type="RefSeq" id="WP_257920779.1">
    <property type="nucleotide sequence ID" value="NZ_JAMXQV010000007.1"/>
</dbReference>
<dbReference type="PROSITE" id="PS51910">
    <property type="entry name" value="GH18_2"/>
    <property type="match status" value="1"/>
</dbReference>
<evidence type="ECO:0000256" key="1">
    <source>
        <dbReference type="SAM" id="MobiDB-lite"/>
    </source>
</evidence>
<feature type="chain" id="PRO_5040810669" evidence="2">
    <location>
        <begin position="46"/>
        <end position="473"/>
    </location>
</feature>
<dbReference type="InterPro" id="IPR001223">
    <property type="entry name" value="Glyco_hydro18_cat"/>
</dbReference>
<dbReference type="InterPro" id="IPR052750">
    <property type="entry name" value="GH18_Chitinase"/>
</dbReference>
<dbReference type="SUPFAM" id="SSF50370">
    <property type="entry name" value="Ricin B-like lectins"/>
    <property type="match status" value="1"/>
</dbReference>
<gene>
    <name evidence="4" type="ORF">M8542_15085</name>
</gene>
<dbReference type="SUPFAM" id="SSF51445">
    <property type="entry name" value="(Trans)glycosidases"/>
    <property type="match status" value="1"/>
</dbReference>
<dbReference type="AlphaFoldDB" id="A0A9X2NC38"/>
<dbReference type="CDD" id="cd06543">
    <property type="entry name" value="GH18_PF-ChiA-like"/>
    <property type="match status" value="1"/>
</dbReference>
<dbReference type="InterPro" id="IPR017853">
    <property type="entry name" value="GH"/>
</dbReference>
<dbReference type="PANTHER" id="PTHR42976:SF1">
    <property type="entry name" value="GH18 DOMAIN-CONTAINING PROTEIN-RELATED"/>
    <property type="match status" value="1"/>
</dbReference>
<dbReference type="InterPro" id="IPR035992">
    <property type="entry name" value="Ricin_B-like_lectins"/>
</dbReference>
<proteinExistence type="predicted"/>
<dbReference type="CDD" id="cd23451">
    <property type="entry name" value="beta-trefoil_Ricin_laminarinase"/>
    <property type="match status" value="1"/>
</dbReference>
<dbReference type="Pfam" id="PF00652">
    <property type="entry name" value="Ricin_B_lectin"/>
    <property type="match status" value="1"/>
</dbReference>
<evidence type="ECO:0000256" key="2">
    <source>
        <dbReference type="SAM" id="SignalP"/>
    </source>
</evidence>
<dbReference type="Gene3D" id="2.80.10.50">
    <property type="match status" value="2"/>
</dbReference>
<keyword evidence="2" id="KW-0732">Signal</keyword>
<feature type="region of interest" description="Disordered" evidence="1">
    <location>
        <begin position="1"/>
        <end position="21"/>
    </location>
</feature>
<reference evidence="4" key="1">
    <citation type="submission" date="2022-06" db="EMBL/GenBank/DDBJ databases">
        <title>Amycolatopsis iheyaensis sp. nov., a new species of the genus Amycolatopsis isolated from soil in Iheya island, Japan.</title>
        <authorList>
            <person name="Ngamcharungchit C."/>
            <person name="Kanto H."/>
            <person name="Take A."/>
            <person name="Intra B."/>
            <person name="Matsumoto A."/>
            <person name="Panbangred W."/>
            <person name="Inahashi Y."/>
        </authorList>
    </citation>
    <scope>NUCLEOTIDE SEQUENCE</scope>
    <source>
        <strain evidence="4">OK19-0408</strain>
    </source>
</reference>
<sequence>MKKLAVTTGAPPRAGGSATRNPRKAAFGALIAASALIAVPGVAQAATGPITGIAGKCVDVNAANSANGTAIQLYDCNGSGAQQWTVGSDGSLQALGKCLDVTSAGTANGTTIQLWDCNGSNAQKWTANAAKNLVNTGSGKCLDATGNSSANGTRLQIWTCASTANQQWTLPSGGTTPPPSGPGVMAVAPYLYNGWGNPPSPQTIQNATGVKWFTLAFILSNGYCNPMWDGGRALTGGVDQNTINAVRAGGGDVIPSFGGYSGNKLESSCGSAGELAAGYQKVISAYGLKAIDIDIEADAYSNPTVQQRTVDALKTVRANNPGIKLYVTFGTGQSGPDNSLVNRAAQSGLTVDGWVIMPFDFGGAGQNMGTLTQRAAEGLKNVVKGAYGYDDDTAYRHMGISSMNGITDNNETVTLNDFTTILAYANQHHLARLTFWSANRDRPCPGAYPNDDTCSGVSQQAWDFTRIFARYAG</sequence>